<dbReference type="OrthoDB" id="496981at2759"/>
<protein>
    <submittedName>
        <fullName evidence="1">Uncharacterized protein</fullName>
    </submittedName>
</protein>
<reference evidence="1" key="1">
    <citation type="journal article" date="2020" name="J Insects Food Feed">
        <title>The yellow mealworm (Tenebrio molitor) genome: a resource for the emerging insects as food and feed industry.</title>
        <authorList>
            <person name="Eriksson T."/>
            <person name="Andere A."/>
            <person name="Kelstrup H."/>
            <person name="Emery V."/>
            <person name="Picard C."/>
        </authorList>
    </citation>
    <scope>NUCLEOTIDE SEQUENCE</scope>
    <source>
        <strain evidence="1">Stoneville</strain>
        <tissue evidence="1">Whole head</tissue>
    </source>
</reference>
<dbReference type="PANTHER" id="PTHR24192">
    <property type="entry name" value="ANKYRIN REPEAT DOMAIN 40"/>
    <property type="match status" value="1"/>
</dbReference>
<organism evidence="1 2">
    <name type="scientific">Tenebrio molitor</name>
    <name type="common">Yellow mealworm beetle</name>
    <dbReference type="NCBI Taxonomy" id="7067"/>
    <lineage>
        <taxon>Eukaryota</taxon>
        <taxon>Metazoa</taxon>
        <taxon>Ecdysozoa</taxon>
        <taxon>Arthropoda</taxon>
        <taxon>Hexapoda</taxon>
        <taxon>Insecta</taxon>
        <taxon>Pterygota</taxon>
        <taxon>Neoptera</taxon>
        <taxon>Endopterygota</taxon>
        <taxon>Coleoptera</taxon>
        <taxon>Polyphaga</taxon>
        <taxon>Cucujiformia</taxon>
        <taxon>Tenebrionidae</taxon>
        <taxon>Tenebrio</taxon>
    </lineage>
</organism>
<proteinExistence type="predicted"/>
<sequence length="99" mass="12105">MSRRRPQRPEHYVLRLRVANLDDEDFVEIDYDASRLNYRDLLDTCCDELGVDKMDVEKIRKLPDIHIRRDEDIERFNKVEYLELVIVPTRMQRSYSYQL</sequence>
<evidence type="ECO:0000313" key="1">
    <source>
        <dbReference type="EMBL" id="KAH0815561.1"/>
    </source>
</evidence>
<accession>A0A8J6HK69</accession>
<comment type="caution">
    <text evidence="1">The sequence shown here is derived from an EMBL/GenBank/DDBJ whole genome shotgun (WGS) entry which is preliminary data.</text>
</comment>
<dbReference type="PANTHER" id="PTHR24192:SF3">
    <property type="entry name" value="ANKYRIN REPEAT DOMAIN 40"/>
    <property type="match status" value="1"/>
</dbReference>
<dbReference type="EMBL" id="JABDTM020022936">
    <property type="protein sequence ID" value="KAH0815561.1"/>
    <property type="molecule type" value="Genomic_DNA"/>
</dbReference>
<dbReference type="Proteomes" id="UP000719412">
    <property type="component" value="Unassembled WGS sequence"/>
</dbReference>
<reference evidence="1" key="2">
    <citation type="submission" date="2021-08" db="EMBL/GenBank/DDBJ databases">
        <authorList>
            <person name="Eriksson T."/>
        </authorList>
    </citation>
    <scope>NUCLEOTIDE SEQUENCE</scope>
    <source>
        <strain evidence="1">Stoneville</strain>
        <tissue evidence="1">Whole head</tissue>
    </source>
</reference>
<evidence type="ECO:0000313" key="2">
    <source>
        <dbReference type="Proteomes" id="UP000719412"/>
    </source>
</evidence>
<dbReference type="AlphaFoldDB" id="A0A8J6HK69"/>
<gene>
    <name evidence="1" type="ORF">GEV33_007229</name>
</gene>
<dbReference type="InterPro" id="IPR039195">
    <property type="entry name" value="ANKRD40"/>
</dbReference>
<keyword evidence="2" id="KW-1185">Reference proteome</keyword>
<name>A0A8J6HK69_TENMO</name>